<dbReference type="eggNOG" id="COG1609">
    <property type="taxonomic scope" value="Bacteria"/>
</dbReference>
<proteinExistence type="predicted"/>
<dbReference type="SMART" id="SM00354">
    <property type="entry name" value="HTH_LACI"/>
    <property type="match status" value="1"/>
</dbReference>
<evidence type="ECO:0000313" key="9">
    <source>
        <dbReference type="Proteomes" id="UP000016646"/>
    </source>
</evidence>
<evidence type="ECO:0000313" key="8">
    <source>
        <dbReference type="Proteomes" id="UP000016412"/>
    </source>
</evidence>
<dbReference type="Proteomes" id="UP000016646">
    <property type="component" value="Unassembled WGS sequence"/>
</dbReference>
<organism evidence="6 8">
    <name type="scientific">Treponema socranskii subsp. socranskii VPI DR56BR1116 = ATCC 35536</name>
    <dbReference type="NCBI Taxonomy" id="1125725"/>
    <lineage>
        <taxon>Bacteria</taxon>
        <taxon>Pseudomonadati</taxon>
        <taxon>Spirochaetota</taxon>
        <taxon>Spirochaetia</taxon>
        <taxon>Spirochaetales</taxon>
        <taxon>Treponemataceae</taxon>
        <taxon>Treponema</taxon>
    </lineage>
</organism>
<dbReference type="CDD" id="cd01392">
    <property type="entry name" value="HTH_LacI"/>
    <property type="match status" value="1"/>
</dbReference>
<dbReference type="EMBL" id="AVQI01000001">
    <property type="protein sequence ID" value="ERK05176.1"/>
    <property type="molecule type" value="Genomic_DNA"/>
</dbReference>
<protein>
    <submittedName>
        <fullName evidence="6">Periplasmic-binding protein-like domain protein</fullName>
    </submittedName>
    <submittedName>
        <fullName evidence="7">Small molecule-binding regulator domain protein</fullName>
    </submittedName>
</protein>
<evidence type="ECO:0000256" key="1">
    <source>
        <dbReference type="ARBA" id="ARBA00022491"/>
    </source>
</evidence>
<evidence type="ECO:0000256" key="4">
    <source>
        <dbReference type="ARBA" id="ARBA00023163"/>
    </source>
</evidence>
<accession>U1FQH9</accession>
<evidence type="ECO:0000313" key="6">
    <source>
        <dbReference type="EMBL" id="ERF61746.1"/>
    </source>
</evidence>
<dbReference type="EMBL" id="AUZJ01000005">
    <property type="protein sequence ID" value="ERF61746.1"/>
    <property type="molecule type" value="Genomic_DNA"/>
</dbReference>
<dbReference type="PRINTS" id="PR00036">
    <property type="entry name" value="HTHLACI"/>
</dbReference>
<reference evidence="8 9" key="1">
    <citation type="submission" date="2013-08" db="EMBL/GenBank/DDBJ databases">
        <authorList>
            <person name="Durkin A.S."/>
            <person name="Haft D.R."/>
            <person name="McCorrison J."/>
            <person name="Torralba M."/>
            <person name="Gillis M."/>
            <person name="Haft D.H."/>
            <person name="Methe B."/>
            <person name="Sutton G."/>
            <person name="Nelson K.E."/>
        </authorList>
    </citation>
    <scope>NUCLEOTIDE SEQUENCE [LARGE SCALE GENOMIC DNA]</scope>
    <source>
        <strain evidence="7 9">ATCC 35536</strain>
        <strain evidence="6 8">VPI DR56BR1116</strain>
    </source>
</reference>
<comment type="caution">
    <text evidence="6">The sequence shown here is derived from an EMBL/GenBank/DDBJ whole genome shotgun (WGS) entry which is preliminary data.</text>
</comment>
<keyword evidence="1" id="KW-0678">Repressor</keyword>
<dbReference type="InterPro" id="IPR000843">
    <property type="entry name" value="HTH_LacI"/>
</dbReference>
<dbReference type="Proteomes" id="UP000016412">
    <property type="component" value="Unassembled WGS sequence"/>
</dbReference>
<dbReference type="Pfam" id="PF00356">
    <property type="entry name" value="LacI"/>
    <property type="match status" value="1"/>
</dbReference>
<dbReference type="PATRIC" id="fig|1125725.3.peg.258"/>
<keyword evidence="3" id="KW-0238">DNA-binding</keyword>
<dbReference type="PANTHER" id="PTHR30146:SF148">
    <property type="entry name" value="HTH-TYPE TRANSCRIPTIONAL REPRESSOR PURR-RELATED"/>
    <property type="match status" value="1"/>
</dbReference>
<feature type="domain" description="HTH lacI-type" evidence="5">
    <location>
        <begin position="2"/>
        <end position="56"/>
    </location>
</feature>
<dbReference type="Pfam" id="PF13377">
    <property type="entry name" value="Peripla_BP_3"/>
    <property type="match status" value="1"/>
</dbReference>
<sequence>MATIKDVAKLAGVSIATVSHVINNTCFVSETTAQKVHTAIKELRYERNILGVAFRKQSSNLIGIIAPFLPQFEFSNSFYMWIMLGGEPVLSKANYSFLLGNSEENDEVTSTVIRQLKKFQIEGMLLALPVLNQKRIIAELADMPVVFIDREPSLLPDGQYDVVLSDSRASMYNAVTEQIRRGKKKFGIINGSIINDDPSMLSNVKHRYDGFMQALRDNKIPYDMTYSVTVLPSDDLGYSAAKQLFLKHSDIDSLFITMNSLGSGALKYILESGRRVPEDVNITVFDDTLWNKVITPSLTTITQNPKLIGEIAGEVLLDKLRNPKHIPQKHYVPNELIIRNSWN</sequence>
<dbReference type="Gene3D" id="3.40.50.2300">
    <property type="match status" value="2"/>
</dbReference>
<gene>
    <name evidence="7" type="ORF">HMPREF0860_1636</name>
    <name evidence="6" type="ORF">HMPREF1325_1372</name>
</gene>
<dbReference type="GO" id="GO:0000976">
    <property type="term" value="F:transcription cis-regulatory region binding"/>
    <property type="evidence" value="ECO:0007669"/>
    <property type="project" value="TreeGrafter"/>
</dbReference>
<dbReference type="RefSeq" id="WP_021329292.1">
    <property type="nucleotide sequence ID" value="NZ_AUZJ01000005.1"/>
</dbReference>
<dbReference type="InterPro" id="IPR028082">
    <property type="entry name" value="Peripla_BP_I"/>
</dbReference>
<keyword evidence="4" id="KW-0804">Transcription</keyword>
<dbReference type="InterPro" id="IPR010982">
    <property type="entry name" value="Lambda_DNA-bd_dom_sf"/>
</dbReference>
<dbReference type="InterPro" id="IPR046335">
    <property type="entry name" value="LacI/GalR-like_sensor"/>
</dbReference>
<dbReference type="GO" id="GO:0003700">
    <property type="term" value="F:DNA-binding transcription factor activity"/>
    <property type="evidence" value="ECO:0007669"/>
    <property type="project" value="TreeGrafter"/>
</dbReference>
<dbReference type="PROSITE" id="PS00356">
    <property type="entry name" value="HTH_LACI_1"/>
    <property type="match status" value="1"/>
</dbReference>
<dbReference type="AlphaFoldDB" id="U1FQH9"/>
<dbReference type="PANTHER" id="PTHR30146">
    <property type="entry name" value="LACI-RELATED TRANSCRIPTIONAL REPRESSOR"/>
    <property type="match status" value="1"/>
</dbReference>
<name>U1FQH9_TRESO</name>
<evidence type="ECO:0000313" key="7">
    <source>
        <dbReference type="EMBL" id="ERK05176.1"/>
    </source>
</evidence>
<evidence type="ECO:0000256" key="3">
    <source>
        <dbReference type="ARBA" id="ARBA00023125"/>
    </source>
</evidence>
<dbReference type="SUPFAM" id="SSF47413">
    <property type="entry name" value="lambda repressor-like DNA-binding domains"/>
    <property type="match status" value="1"/>
</dbReference>
<dbReference type="CDD" id="cd06267">
    <property type="entry name" value="PBP1_LacI_sugar_binding-like"/>
    <property type="match status" value="1"/>
</dbReference>
<evidence type="ECO:0000259" key="5">
    <source>
        <dbReference type="PROSITE" id="PS50932"/>
    </source>
</evidence>
<evidence type="ECO:0000256" key="2">
    <source>
        <dbReference type="ARBA" id="ARBA00023015"/>
    </source>
</evidence>
<keyword evidence="2" id="KW-0805">Transcription regulation</keyword>
<dbReference type="OrthoDB" id="9815017at2"/>
<keyword evidence="9" id="KW-1185">Reference proteome</keyword>
<dbReference type="SUPFAM" id="SSF53822">
    <property type="entry name" value="Periplasmic binding protein-like I"/>
    <property type="match status" value="1"/>
</dbReference>
<dbReference type="STRING" id="1125725.HMPREF1325_1372"/>
<dbReference type="Gene3D" id="1.10.260.40">
    <property type="entry name" value="lambda repressor-like DNA-binding domains"/>
    <property type="match status" value="1"/>
</dbReference>
<dbReference type="PROSITE" id="PS50932">
    <property type="entry name" value="HTH_LACI_2"/>
    <property type="match status" value="1"/>
</dbReference>